<accession>A0A8C6MST5</accession>
<dbReference type="Proteomes" id="UP000694415">
    <property type="component" value="Unplaced"/>
</dbReference>
<evidence type="ECO:0000313" key="2">
    <source>
        <dbReference type="Proteomes" id="UP000694415"/>
    </source>
</evidence>
<dbReference type="AlphaFoldDB" id="A0A8C6MST5"/>
<sequence>MAKERCQKRSFQDTLEDIKKRIKEKWSKNLVGIGKCKSFIVAPNQGNTNWKGRS</sequence>
<protein>
    <submittedName>
        <fullName evidence="1">Uncharacterized protein</fullName>
    </submittedName>
</protein>
<proteinExistence type="predicted"/>
<organism evidence="1 2">
    <name type="scientific">Mus spicilegus</name>
    <name type="common">Mound-building mouse</name>
    <dbReference type="NCBI Taxonomy" id="10103"/>
    <lineage>
        <taxon>Eukaryota</taxon>
        <taxon>Metazoa</taxon>
        <taxon>Chordata</taxon>
        <taxon>Craniata</taxon>
        <taxon>Vertebrata</taxon>
        <taxon>Euteleostomi</taxon>
        <taxon>Mammalia</taxon>
        <taxon>Eutheria</taxon>
        <taxon>Euarchontoglires</taxon>
        <taxon>Glires</taxon>
        <taxon>Rodentia</taxon>
        <taxon>Myomorpha</taxon>
        <taxon>Muroidea</taxon>
        <taxon>Muridae</taxon>
        <taxon>Murinae</taxon>
        <taxon>Mus</taxon>
        <taxon>Mus</taxon>
    </lineage>
</organism>
<reference evidence="1" key="1">
    <citation type="submission" date="2025-08" db="UniProtKB">
        <authorList>
            <consortium name="Ensembl"/>
        </authorList>
    </citation>
    <scope>IDENTIFICATION</scope>
</reference>
<dbReference type="GeneTree" id="ENSGT01010000224284"/>
<dbReference type="Ensembl" id="ENSMSIT00000013028.1">
    <property type="protein sequence ID" value="ENSMSIP00000010295.1"/>
    <property type="gene ID" value="ENSMSIG00000009018.1"/>
</dbReference>
<evidence type="ECO:0000313" key="1">
    <source>
        <dbReference type="Ensembl" id="ENSMSIP00000010295.1"/>
    </source>
</evidence>
<name>A0A8C6MST5_MUSSI</name>
<keyword evidence="2" id="KW-1185">Reference proteome</keyword>
<reference evidence="1" key="2">
    <citation type="submission" date="2025-09" db="UniProtKB">
        <authorList>
            <consortium name="Ensembl"/>
        </authorList>
    </citation>
    <scope>IDENTIFICATION</scope>
</reference>